<evidence type="ECO:0008006" key="4">
    <source>
        <dbReference type="Google" id="ProtNLM"/>
    </source>
</evidence>
<evidence type="ECO:0000313" key="3">
    <source>
        <dbReference type="Proteomes" id="UP000694388"/>
    </source>
</evidence>
<dbReference type="Pfam" id="PF15146">
    <property type="entry name" value="FANCAA"/>
    <property type="match status" value="1"/>
</dbReference>
<dbReference type="GeneTree" id="ENSGT00390000016682"/>
<protein>
    <recommendedName>
        <fullName evidence="4">Fanconi anemia core complex-associated protein 100</fullName>
    </recommendedName>
</protein>
<evidence type="ECO:0000313" key="2">
    <source>
        <dbReference type="Ensembl" id="ENSEBUP00000009177.1"/>
    </source>
</evidence>
<sequence length="874" mass="95343">MACARRTVLALGSLGRGGTLSGAPGLACRSGLLYVPCGAGVALFERQRAGNWRHRVVLCLPSEVLWCQVETETGLVLAGCAGGFVYQLPTSSEPACCGLIETCKIGSHGEQSHLLEDVEALSMLPVQGQRIVTLRRRQGHWQLGCYNLKEDQMQLGKGDGGRGKLCLRCTEISPMNLLPCKSADIIHQEKSQQPRHQGYWTEDLLPPLMVLLSSVDCTTQKNLEQTRNSICSSLFRLLFGDVDSPIVVCGLPDGRLVSAPNAGSGSQKLPPFSQALNPLVLHDLKQPLVAIGTAQLPCHPACSGKKFRKEGVEQPNCLVVVGTRGKVVVLTVGLHNDRESLIVREFCVQGPITCAECVEDRLYYSTLCGLHCARLSIPQTTRQDGDRTDGRSSCEETPRTPVESLPPMFHPRSLGIGSCSSMITCGKPEGAVELAMLNRAGRLRMYVTWDRDGEDNDSLLKDTSPGTVCPIQDLIGAIENVSARASSLSSYQQQQNLTLKQLNWVLELVSWLGSHQFEFPATCSGSSPPPLSCSFSMRWTQNLHRDVMSVRCVVRNGTDCTLGESWTLRVSIRGAFLRFGLPEGHPSTVTHTFSMAALPPRRELELALPLWDDAGWFDLLQPVELRSFLQYGSLQASRTDCTSNPITIPLNLMLIDALNCLRTDSSARWDKADANVDESFGKRLCGAHADDIEEGIDAGTKSPLVFVQRFSEEAVQRVLHKPGIQGRQLCTAFLTHLLANCPGLLPPTCAVLDCLGPDDRPVRLAVTQEYTDDVSTLEVRVTCLSMALLCAIRLALARRAKMIMDDESDGQKPQLAATKEKLQEALCNLEGILEEVRSILGKETSSSGPGSTTEGPTEELLNLYLKTRTQSLCV</sequence>
<dbReference type="InterPro" id="IPR029251">
    <property type="entry name" value="Faap100"/>
</dbReference>
<keyword evidence="3" id="KW-1185">Reference proteome</keyword>
<dbReference type="AlphaFoldDB" id="A0A8C4Q335"/>
<dbReference type="GO" id="GO:0005654">
    <property type="term" value="C:nucleoplasm"/>
    <property type="evidence" value="ECO:0007669"/>
    <property type="project" value="TreeGrafter"/>
</dbReference>
<dbReference type="GO" id="GO:0043240">
    <property type="term" value="C:Fanconi anaemia nuclear complex"/>
    <property type="evidence" value="ECO:0007669"/>
    <property type="project" value="InterPro"/>
</dbReference>
<dbReference type="PANTHER" id="PTHR14890:SF1">
    <property type="entry name" value="FANCONI ANEMIA CORE COMPLEX-ASSOCIATED PROTEIN 100"/>
    <property type="match status" value="1"/>
</dbReference>
<dbReference type="Ensembl" id="ENSEBUT00000009697.1">
    <property type="protein sequence ID" value="ENSEBUP00000009177.1"/>
    <property type="gene ID" value="ENSEBUG00000005922.1"/>
</dbReference>
<evidence type="ECO:0000256" key="1">
    <source>
        <dbReference type="SAM" id="MobiDB-lite"/>
    </source>
</evidence>
<reference evidence="2" key="1">
    <citation type="submission" date="2025-08" db="UniProtKB">
        <authorList>
            <consortium name="Ensembl"/>
        </authorList>
    </citation>
    <scope>IDENTIFICATION</scope>
</reference>
<dbReference type="GO" id="GO:0036297">
    <property type="term" value="P:interstrand cross-link repair"/>
    <property type="evidence" value="ECO:0007669"/>
    <property type="project" value="InterPro"/>
</dbReference>
<accession>A0A8C4Q335</accession>
<feature type="region of interest" description="Disordered" evidence="1">
    <location>
        <begin position="380"/>
        <end position="407"/>
    </location>
</feature>
<organism evidence="2 3">
    <name type="scientific">Eptatretus burgeri</name>
    <name type="common">Inshore hagfish</name>
    <dbReference type="NCBI Taxonomy" id="7764"/>
    <lineage>
        <taxon>Eukaryota</taxon>
        <taxon>Metazoa</taxon>
        <taxon>Chordata</taxon>
        <taxon>Craniata</taxon>
        <taxon>Vertebrata</taxon>
        <taxon>Cyclostomata</taxon>
        <taxon>Myxini</taxon>
        <taxon>Myxiniformes</taxon>
        <taxon>Myxinidae</taxon>
        <taxon>Eptatretinae</taxon>
        <taxon>Eptatretus</taxon>
    </lineage>
</organism>
<dbReference type="PANTHER" id="PTHR14890">
    <property type="entry name" value="FANCONI ANEMIA CORE COMPLEX-ASSOCIATED PROTEIN 100"/>
    <property type="match status" value="1"/>
</dbReference>
<feature type="compositionally biased region" description="Basic and acidic residues" evidence="1">
    <location>
        <begin position="383"/>
        <end position="398"/>
    </location>
</feature>
<dbReference type="Proteomes" id="UP000694388">
    <property type="component" value="Unplaced"/>
</dbReference>
<reference evidence="2" key="2">
    <citation type="submission" date="2025-09" db="UniProtKB">
        <authorList>
            <consortium name="Ensembl"/>
        </authorList>
    </citation>
    <scope>IDENTIFICATION</scope>
</reference>
<name>A0A8C4Q335_EPTBU</name>
<proteinExistence type="predicted"/>